<evidence type="ECO:0000313" key="2">
    <source>
        <dbReference type="EMBL" id="MFC4592539.1"/>
    </source>
</evidence>
<comment type="caution">
    <text evidence="2">The sequence shown here is derived from an EMBL/GenBank/DDBJ whole genome shotgun (WGS) entry which is preliminary data.</text>
</comment>
<dbReference type="RefSeq" id="WP_262850907.1">
    <property type="nucleotide sequence ID" value="NZ_JANZYP010000127.1"/>
</dbReference>
<keyword evidence="3" id="KW-1185">Reference proteome</keyword>
<evidence type="ECO:0000313" key="3">
    <source>
        <dbReference type="Proteomes" id="UP001595891"/>
    </source>
</evidence>
<dbReference type="Proteomes" id="UP001595891">
    <property type="component" value="Unassembled WGS sequence"/>
</dbReference>
<gene>
    <name evidence="2" type="ORF">ACFO8L_41100</name>
</gene>
<dbReference type="SUPFAM" id="SSF56112">
    <property type="entry name" value="Protein kinase-like (PK-like)"/>
    <property type="match status" value="1"/>
</dbReference>
<dbReference type="InterPro" id="IPR002575">
    <property type="entry name" value="Aminoglycoside_PTrfase"/>
</dbReference>
<dbReference type="EMBL" id="JBHSFN010000062">
    <property type="protein sequence ID" value="MFC4592539.1"/>
    <property type="molecule type" value="Genomic_DNA"/>
</dbReference>
<proteinExistence type="predicted"/>
<evidence type="ECO:0000259" key="1">
    <source>
        <dbReference type="Pfam" id="PF01636"/>
    </source>
</evidence>
<protein>
    <submittedName>
        <fullName evidence="2">Phosphotransferase family protein</fullName>
    </submittedName>
</protein>
<reference evidence="3" key="1">
    <citation type="journal article" date="2019" name="Int. J. Syst. Evol. Microbiol.">
        <title>The Global Catalogue of Microorganisms (GCM) 10K type strain sequencing project: providing services to taxonomists for standard genome sequencing and annotation.</title>
        <authorList>
            <consortium name="The Broad Institute Genomics Platform"/>
            <consortium name="The Broad Institute Genome Sequencing Center for Infectious Disease"/>
            <person name="Wu L."/>
            <person name="Ma J."/>
        </authorList>
    </citation>
    <scope>NUCLEOTIDE SEQUENCE [LARGE SCALE GENOMIC DNA]</scope>
    <source>
        <strain evidence="3">CCUG 49560</strain>
    </source>
</reference>
<dbReference type="InterPro" id="IPR011009">
    <property type="entry name" value="Kinase-like_dom_sf"/>
</dbReference>
<organism evidence="2 3">
    <name type="scientific">Sphaerisporangium corydalis</name>
    <dbReference type="NCBI Taxonomy" id="1441875"/>
    <lineage>
        <taxon>Bacteria</taxon>
        <taxon>Bacillati</taxon>
        <taxon>Actinomycetota</taxon>
        <taxon>Actinomycetes</taxon>
        <taxon>Streptosporangiales</taxon>
        <taxon>Streptosporangiaceae</taxon>
        <taxon>Sphaerisporangium</taxon>
    </lineage>
</organism>
<name>A0ABV9EX33_9ACTN</name>
<feature type="domain" description="Aminoglycoside phosphotransferase" evidence="1">
    <location>
        <begin position="2"/>
        <end position="206"/>
    </location>
</feature>
<accession>A0ABV9EX33</accession>
<dbReference type="Pfam" id="PF01636">
    <property type="entry name" value="APH"/>
    <property type="match status" value="1"/>
</dbReference>
<dbReference type="Gene3D" id="3.90.1200.10">
    <property type="match status" value="1"/>
</dbReference>
<sequence length="259" mass="28409">MQALAGGTHARTHLVRTADPDCELVLRRYDVADDAACRETHVLAALDGLGGLAPRLLDADPAGERFGEPAVLISRLPGRADIMPADPLPWAARLGYALARIHAAPLIGMTGFRDVIGDIPGIVGRADGPVRKRWGELAAEPRVLTHFDYWSGNVLWENGELTGVVDWSGASFAPRGFDVGWCRLDLVLLHGTRVADAFLRAYEDAAGVRVPHRELWDLFAVQRSHGEVEGWLPNYHDLGRTDLTGRELSHRHRAWLTAT</sequence>